<dbReference type="EMBL" id="UINC01018849">
    <property type="protein sequence ID" value="SVA79470.1"/>
    <property type="molecule type" value="Genomic_DNA"/>
</dbReference>
<organism evidence="2">
    <name type="scientific">marine metagenome</name>
    <dbReference type="NCBI Taxonomy" id="408172"/>
    <lineage>
        <taxon>unclassified sequences</taxon>
        <taxon>metagenomes</taxon>
        <taxon>ecological metagenomes</taxon>
    </lineage>
</organism>
<keyword evidence="1" id="KW-1133">Transmembrane helix</keyword>
<protein>
    <submittedName>
        <fullName evidence="2">Uncharacterized protein</fullName>
    </submittedName>
</protein>
<evidence type="ECO:0000256" key="1">
    <source>
        <dbReference type="SAM" id="Phobius"/>
    </source>
</evidence>
<name>A0A381YR82_9ZZZZ</name>
<gene>
    <name evidence="2" type="ORF">METZ01_LOCUS132324</name>
</gene>
<keyword evidence="1" id="KW-0472">Membrane</keyword>
<proteinExistence type="predicted"/>
<dbReference type="AlphaFoldDB" id="A0A381YR82"/>
<sequence>MQLRSNTGNSLAEFAVVILLMAVLTGGGYVRYSQATERGRAKKSHEAINKIAMAANNFFHQTNNVEGIGRFPGQEKWNRNVPDSGDTTAAGYASVADALQDLADGKFETYRDGNTFGNKWCSVFGKQNLKATILSEHANKLHPDDDGLNNGPAEWADFIDVMESPYLDGHYIYTVIGGNTDKRPVIIITDLFSPSADFIVFQP</sequence>
<feature type="transmembrane region" description="Helical" evidence="1">
    <location>
        <begin position="12"/>
        <end position="32"/>
    </location>
</feature>
<accession>A0A381YR82</accession>
<reference evidence="2" key="1">
    <citation type="submission" date="2018-05" db="EMBL/GenBank/DDBJ databases">
        <authorList>
            <person name="Lanie J.A."/>
            <person name="Ng W.-L."/>
            <person name="Kazmierczak K.M."/>
            <person name="Andrzejewski T.M."/>
            <person name="Davidsen T.M."/>
            <person name="Wayne K.J."/>
            <person name="Tettelin H."/>
            <person name="Glass J.I."/>
            <person name="Rusch D."/>
            <person name="Podicherti R."/>
            <person name="Tsui H.-C.T."/>
            <person name="Winkler M.E."/>
        </authorList>
    </citation>
    <scope>NUCLEOTIDE SEQUENCE</scope>
</reference>
<keyword evidence="1" id="KW-0812">Transmembrane</keyword>
<dbReference type="SUPFAM" id="SSF54523">
    <property type="entry name" value="Pili subunits"/>
    <property type="match status" value="1"/>
</dbReference>
<evidence type="ECO:0000313" key="2">
    <source>
        <dbReference type="EMBL" id="SVA79470.1"/>
    </source>
</evidence>
<dbReference type="InterPro" id="IPR045584">
    <property type="entry name" value="Pilin-like"/>
</dbReference>